<keyword evidence="2" id="KW-0963">Cytoplasm</keyword>
<dbReference type="EMBL" id="JAANQT010001737">
    <property type="protein sequence ID" value="KAG1304115.1"/>
    <property type="molecule type" value="Genomic_DNA"/>
</dbReference>
<evidence type="ECO:0000256" key="2">
    <source>
        <dbReference type="ARBA" id="ARBA00022490"/>
    </source>
</evidence>
<evidence type="ECO:0000256" key="1">
    <source>
        <dbReference type="ARBA" id="ARBA00010359"/>
    </source>
</evidence>
<dbReference type="Pfam" id="PF26292">
    <property type="entry name" value="PUA_elF2D"/>
    <property type="match status" value="1"/>
</dbReference>
<feature type="compositionally biased region" description="Basic and acidic residues" evidence="3">
    <location>
        <begin position="252"/>
        <end position="268"/>
    </location>
</feature>
<dbReference type="InterPro" id="IPR003121">
    <property type="entry name" value="SWIB_MDM2_domain"/>
</dbReference>
<evidence type="ECO:0000313" key="8">
    <source>
        <dbReference type="Proteomes" id="UP000716291"/>
    </source>
</evidence>
<keyword evidence="4" id="KW-1133">Transmembrane helix</keyword>
<dbReference type="Gene3D" id="3.10.400.20">
    <property type="match status" value="1"/>
</dbReference>
<dbReference type="InterPro" id="IPR004521">
    <property type="entry name" value="Uncharacterised_CHP00451"/>
</dbReference>
<dbReference type="InterPro" id="IPR058886">
    <property type="entry name" value="SWIB_eIF2D"/>
</dbReference>
<dbReference type="AlphaFoldDB" id="A0A9P7BP13"/>
<dbReference type="InterPro" id="IPR036877">
    <property type="entry name" value="SUI1_dom_sf"/>
</dbReference>
<keyword evidence="4" id="KW-0472">Membrane</keyword>
<name>A0A9P7BP13_RHIOR</name>
<feature type="region of interest" description="Disordered" evidence="3">
    <location>
        <begin position="228"/>
        <end position="268"/>
    </location>
</feature>
<organism evidence="7 8">
    <name type="scientific">Rhizopus oryzae</name>
    <name type="common">Mucormycosis agent</name>
    <name type="synonym">Rhizopus arrhizus var. delemar</name>
    <dbReference type="NCBI Taxonomy" id="64495"/>
    <lineage>
        <taxon>Eukaryota</taxon>
        <taxon>Fungi</taxon>
        <taxon>Fungi incertae sedis</taxon>
        <taxon>Mucoromycota</taxon>
        <taxon>Mucoromycotina</taxon>
        <taxon>Mucoromycetes</taxon>
        <taxon>Mucorales</taxon>
        <taxon>Mucorineae</taxon>
        <taxon>Rhizopodaceae</taxon>
        <taxon>Rhizopus</taxon>
    </lineage>
</organism>
<dbReference type="Pfam" id="PF26291">
    <property type="entry name" value="SWIB_eIF2D"/>
    <property type="match status" value="1"/>
</dbReference>
<protein>
    <recommendedName>
        <fullName evidence="9">Eukaryotic translation initiation factor 2D</fullName>
    </recommendedName>
</protein>
<accession>A0A9P7BP13</accession>
<evidence type="ECO:0000256" key="3">
    <source>
        <dbReference type="SAM" id="MobiDB-lite"/>
    </source>
</evidence>
<dbReference type="GO" id="GO:0001731">
    <property type="term" value="P:formation of translation preinitiation complex"/>
    <property type="evidence" value="ECO:0007669"/>
    <property type="project" value="InterPro"/>
</dbReference>
<dbReference type="InterPro" id="IPR048248">
    <property type="entry name" value="PUA_eIF2d-like"/>
</dbReference>
<dbReference type="CDD" id="cd11608">
    <property type="entry name" value="eIF2D_C"/>
    <property type="match status" value="1"/>
</dbReference>
<dbReference type="InterPro" id="IPR039759">
    <property type="entry name" value="eIF2D_SUI1"/>
</dbReference>
<dbReference type="PROSITE" id="PS51925">
    <property type="entry name" value="SWIB_MDM2"/>
    <property type="match status" value="1"/>
</dbReference>
<feature type="transmembrane region" description="Helical" evidence="4">
    <location>
        <begin position="37"/>
        <end position="57"/>
    </location>
</feature>
<dbReference type="Pfam" id="PF17832">
    <property type="entry name" value="Pre-PUA"/>
    <property type="match status" value="1"/>
</dbReference>
<feature type="domain" description="SUI1" evidence="5">
    <location>
        <begin position="517"/>
        <end position="593"/>
    </location>
</feature>
<comment type="caution">
    <text evidence="7">The sequence shown here is derived from an EMBL/GenBank/DDBJ whole genome shotgun (WGS) entry which is preliminary data.</text>
</comment>
<evidence type="ECO:0000259" key="6">
    <source>
        <dbReference type="PROSITE" id="PS51925"/>
    </source>
</evidence>
<dbReference type="PROSITE" id="PS50296">
    <property type="entry name" value="SUI1"/>
    <property type="match status" value="1"/>
</dbReference>
<dbReference type="InterPro" id="IPR039757">
    <property type="entry name" value="EIF2D"/>
</dbReference>
<keyword evidence="8" id="KW-1185">Reference proteome</keyword>
<dbReference type="SUPFAM" id="SSF47592">
    <property type="entry name" value="SWIB/MDM2 domain"/>
    <property type="match status" value="1"/>
</dbReference>
<evidence type="ECO:0000256" key="4">
    <source>
        <dbReference type="SAM" id="Phobius"/>
    </source>
</evidence>
<dbReference type="InterPro" id="IPR041366">
    <property type="entry name" value="Pre-PUA"/>
</dbReference>
<dbReference type="InterPro" id="IPR036885">
    <property type="entry name" value="SWIB_MDM2_dom_sf"/>
</dbReference>
<dbReference type="PANTHER" id="PTHR12217">
    <property type="entry name" value="EUKARYOTIC TRANSLATION INITIATION FACTOR 2D"/>
    <property type="match status" value="1"/>
</dbReference>
<feature type="domain" description="DM2" evidence="6">
    <location>
        <begin position="397"/>
        <end position="487"/>
    </location>
</feature>
<dbReference type="GO" id="GO:0003743">
    <property type="term" value="F:translation initiation factor activity"/>
    <property type="evidence" value="ECO:0007669"/>
    <property type="project" value="InterPro"/>
</dbReference>
<feature type="transmembrane region" description="Helical" evidence="4">
    <location>
        <begin position="12"/>
        <end position="31"/>
    </location>
</feature>
<proteinExistence type="inferred from homology"/>
<dbReference type="SUPFAM" id="SSF55159">
    <property type="entry name" value="eIF1-like"/>
    <property type="match status" value="1"/>
</dbReference>
<dbReference type="PANTHER" id="PTHR12217:SF4">
    <property type="entry name" value="EUKARYOTIC TRANSLATION INITIATION FACTOR 2D"/>
    <property type="match status" value="1"/>
</dbReference>
<gene>
    <name evidence="7" type="ORF">G6F64_009482</name>
</gene>
<feature type="compositionally biased region" description="Acidic residues" evidence="3">
    <location>
        <begin position="236"/>
        <end position="251"/>
    </location>
</feature>
<reference evidence="7" key="1">
    <citation type="journal article" date="2020" name="Microb. Genom.">
        <title>Genetic diversity of clinical and environmental Mucorales isolates obtained from an investigation of mucormycosis cases among solid organ transplant recipients.</title>
        <authorList>
            <person name="Nguyen M.H."/>
            <person name="Kaul D."/>
            <person name="Muto C."/>
            <person name="Cheng S.J."/>
            <person name="Richter R.A."/>
            <person name="Bruno V.M."/>
            <person name="Liu G."/>
            <person name="Beyhan S."/>
            <person name="Sundermann A.J."/>
            <person name="Mounaud S."/>
            <person name="Pasculle A.W."/>
            <person name="Nierman W.C."/>
            <person name="Driscoll E."/>
            <person name="Cumbie R."/>
            <person name="Clancy C.J."/>
            <person name="Dupont C.L."/>
        </authorList>
    </citation>
    <scope>NUCLEOTIDE SEQUENCE</scope>
    <source>
        <strain evidence="7">GL11</strain>
    </source>
</reference>
<dbReference type="InterPro" id="IPR057429">
    <property type="entry name" value="WH_eIF2D"/>
</dbReference>
<dbReference type="Gene3D" id="3.30.780.10">
    <property type="entry name" value="SUI1-like domain"/>
    <property type="match status" value="1"/>
</dbReference>
<evidence type="ECO:0000313" key="7">
    <source>
        <dbReference type="EMBL" id="KAG1304115.1"/>
    </source>
</evidence>
<evidence type="ECO:0008006" key="9">
    <source>
        <dbReference type="Google" id="ProtNLM"/>
    </source>
</evidence>
<dbReference type="NCBIfam" id="TIGR00451">
    <property type="entry name" value="unchar_dom_2"/>
    <property type="match status" value="1"/>
</dbReference>
<evidence type="ECO:0000259" key="5">
    <source>
        <dbReference type="PROSITE" id="PS50296"/>
    </source>
</evidence>
<dbReference type="GO" id="GO:0003723">
    <property type="term" value="F:RNA binding"/>
    <property type="evidence" value="ECO:0007669"/>
    <property type="project" value="InterPro"/>
</dbReference>
<dbReference type="Pfam" id="PF25304">
    <property type="entry name" value="WHD_eIF2D"/>
    <property type="match status" value="1"/>
</dbReference>
<keyword evidence="4" id="KW-0812">Transmembrane</keyword>
<dbReference type="InterPro" id="IPR015947">
    <property type="entry name" value="PUA-like_sf"/>
</dbReference>
<dbReference type="InterPro" id="IPR001950">
    <property type="entry name" value="SUI1"/>
</dbReference>
<sequence length="612" mass="68954">MAQFLLAVSLKASFCLVTSITNIAIIIPVITIAVPDAIVIIFTTITVVIPIANLKTFSPLRSSDRRRFQNEAYEAYPSLKDSPLMPEDLRSAKFIAQNGAAGVVYVSQDHQPLWITIENLPPIPTVYTTWQHPDMLPILYTWTPVIQKLIEGADLMIPGLVPGPTGTLPELDQGDLVAITVKGYRYPLAIGTMVLPTSDIKPRSGMKGKAVHIIHVYQDYLWTMGDKSEPPQLSQELDESDDEEGVDEEVKEEIVNEKEQEEKEEKLVEQEPVKQLSIEEIDDILKTSLYHALVYKITPDNNTIFPISASSFYSAYIMPSRPVGTEAADIKKSSWKKLQKFLKVIEKSGLLKTKEQRGETMIMSIQWSHPTLQQVAKYKTIEQQPSVATTPATTVSHEEKKSAEIQEFFKPMGSFIFRFFDEAQQDKDALYTFVELRTILNDYVKKNELVNPKNQKMVRLDAILCDALLSKAEYSTIDQLARDQLVARLSSKMQPFHTILLPGQKDPLLRKGHPKSIEIVQEIRQGRKTVTKVTGVEAFGLEIEELVKDFTKLCASSVTSNPIHGVSPKNPLFEIMVQGPQIKNLTEYFLNKGVPKKLIESTDKTQKNKKKK</sequence>
<dbReference type="Proteomes" id="UP000716291">
    <property type="component" value="Unassembled WGS sequence"/>
</dbReference>
<dbReference type="SUPFAM" id="SSF88697">
    <property type="entry name" value="PUA domain-like"/>
    <property type="match status" value="1"/>
</dbReference>
<dbReference type="CDD" id="cd21156">
    <property type="entry name" value="PUA_eIF2d-like"/>
    <property type="match status" value="1"/>
</dbReference>
<dbReference type="PROSITE" id="PS50890">
    <property type="entry name" value="PUA"/>
    <property type="match status" value="1"/>
</dbReference>
<comment type="similarity">
    <text evidence="1">Belongs to the eIF2D family.</text>
</comment>
<dbReference type="Pfam" id="PF01253">
    <property type="entry name" value="SUI1"/>
    <property type="match status" value="1"/>
</dbReference>